<keyword evidence="1" id="KW-1133">Transmembrane helix</keyword>
<organism evidence="2 3">
    <name type="scientific">Elysia marginata</name>
    <dbReference type="NCBI Taxonomy" id="1093978"/>
    <lineage>
        <taxon>Eukaryota</taxon>
        <taxon>Metazoa</taxon>
        <taxon>Spiralia</taxon>
        <taxon>Lophotrochozoa</taxon>
        <taxon>Mollusca</taxon>
        <taxon>Gastropoda</taxon>
        <taxon>Heterobranchia</taxon>
        <taxon>Euthyneura</taxon>
        <taxon>Panpulmonata</taxon>
        <taxon>Sacoglossa</taxon>
        <taxon>Placobranchoidea</taxon>
        <taxon>Plakobranchidae</taxon>
        <taxon>Elysia</taxon>
    </lineage>
</organism>
<evidence type="ECO:0000313" key="2">
    <source>
        <dbReference type="EMBL" id="GFR99199.1"/>
    </source>
</evidence>
<evidence type="ECO:0008006" key="4">
    <source>
        <dbReference type="Google" id="ProtNLM"/>
    </source>
</evidence>
<name>A0AAV4HNQ4_9GAST</name>
<dbReference type="EMBL" id="BMAT01005748">
    <property type="protein sequence ID" value="GFR99199.1"/>
    <property type="molecule type" value="Genomic_DNA"/>
</dbReference>
<dbReference type="AlphaFoldDB" id="A0AAV4HNQ4"/>
<protein>
    <recommendedName>
        <fullName evidence="4">Immunoglobulin subtype domain-containing protein</fullName>
    </recommendedName>
</protein>
<dbReference type="SUPFAM" id="SSF48726">
    <property type="entry name" value="Immunoglobulin"/>
    <property type="match status" value="1"/>
</dbReference>
<evidence type="ECO:0000256" key="1">
    <source>
        <dbReference type="SAM" id="Phobius"/>
    </source>
</evidence>
<dbReference type="Gene3D" id="2.60.40.10">
    <property type="entry name" value="Immunoglobulins"/>
    <property type="match status" value="2"/>
</dbReference>
<keyword evidence="1" id="KW-0812">Transmembrane</keyword>
<dbReference type="InterPro" id="IPR013783">
    <property type="entry name" value="Ig-like_fold"/>
</dbReference>
<accession>A0AAV4HNQ4</accession>
<keyword evidence="1" id="KW-0472">Membrane</keyword>
<feature type="transmembrane region" description="Helical" evidence="1">
    <location>
        <begin position="243"/>
        <end position="265"/>
    </location>
</feature>
<dbReference type="Proteomes" id="UP000762676">
    <property type="component" value="Unassembled WGS sequence"/>
</dbReference>
<proteinExistence type="predicted"/>
<keyword evidence="3" id="KW-1185">Reference proteome</keyword>
<feature type="non-terminal residue" evidence="2">
    <location>
        <position position="282"/>
    </location>
</feature>
<reference evidence="2 3" key="1">
    <citation type="journal article" date="2021" name="Elife">
        <title>Chloroplast acquisition without the gene transfer in kleptoplastic sea slugs, Plakobranchus ocellatus.</title>
        <authorList>
            <person name="Maeda T."/>
            <person name="Takahashi S."/>
            <person name="Yoshida T."/>
            <person name="Shimamura S."/>
            <person name="Takaki Y."/>
            <person name="Nagai Y."/>
            <person name="Toyoda A."/>
            <person name="Suzuki Y."/>
            <person name="Arimoto A."/>
            <person name="Ishii H."/>
            <person name="Satoh N."/>
            <person name="Nishiyama T."/>
            <person name="Hasebe M."/>
            <person name="Maruyama T."/>
            <person name="Minagawa J."/>
            <person name="Obokata J."/>
            <person name="Shigenobu S."/>
        </authorList>
    </citation>
    <scope>NUCLEOTIDE SEQUENCE [LARGE SCALE GENOMIC DNA]</scope>
</reference>
<evidence type="ECO:0000313" key="3">
    <source>
        <dbReference type="Proteomes" id="UP000762676"/>
    </source>
</evidence>
<dbReference type="InterPro" id="IPR036179">
    <property type="entry name" value="Ig-like_dom_sf"/>
</dbReference>
<comment type="caution">
    <text evidence="2">The sequence shown here is derived from an EMBL/GenBank/DDBJ whole genome shotgun (WGS) entry which is preliminary data.</text>
</comment>
<sequence length="282" mass="30738">MRFTCCSSVGSEGPPQVTVAGQTYEGISPSNIVTLAEGYTGDVTCRVEGGYPGGHTTQLKCGQLENTGDGNTATVRFTTDTLTRDLDGTGCSCTSQHDSGCYNNRETRFKLNVTCAQQFSPLFSPSPKVDGVIEEKAKIDIEIYGFPEPRLTLHRIVDDADLTSSPRHELKYTSSVAPFGFVNVTISDLVEADFTNYTLTIDNGVGNALVYSFYLNQVKTRLRPEAGGDADTDIESDSFNSTALIIGLIAVVILGICVVIIIFLVRKIQDMKRRLDNYEENE</sequence>
<gene>
    <name evidence="2" type="ORF">ElyMa_002786900</name>
</gene>